<comment type="caution">
    <text evidence="11">The sequence shown here is derived from an EMBL/GenBank/DDBJ whole genome shotgun (WGS) entry which is preliminary data.</text>
</comment>
<evidence type="ECO:0000259" key="10">
    <source>
        <dbReference type="PROSITE" id="PS50835"/>
    </source>
</evidence>
<keyword evidence="2" id="KW-1003">Cell membrane</keyword>
<feature type="domain" description="Ig-like" evidence="10">
    <location>
        <begin position="127"/>
        <end position="215"/>
    </location>
</feature>
<dbReference type="SMART" id="SM00409">
    <property type="entry name" value="IG"/>
    <property type="match status" value="2"/>
</dbReference>
<evidence type="ECO:0000256" key="4">
    <source>
        <dbReference type="ARBA" id="ARBA00022859"/>
    </source>
</evidence>
<accession>A0AAW0NXX9</accession>
<keyword evidence="5 9" id="KW-0472">Membrane</keyword>
<dbReference type="InterPro" id="IPR003599">
    <property type="entry name" value="Ig_sub"/>
</dbReference>
<dbReference type="Proteomes" id="UP001460270">
    <property type="component" value="Unassembled WGS sequence"/>
</dbReference>
<comment type="subcellular location">
    <subcellularLocation>
        <location evidence="1">Cell membrane</location>
    </subcellularLocation>
</comment>
<keyword evidence="7" id="KW-0325">Glycoprotein</keyword>
<evidence type="ECO:0000313" key="11">
    <source>
        <dbReference type="EMBL" id="KAK7904647.1"/>
    </source>
</evidence>
<dbReference type="SUPFAM" id="SSF48726">
    <property type="entry name" value="Immunoglobulin"/>
    <property type="match status" value="2"/>
</dbReference>
<dbReference type="GO" id="GO:0005886">
    <property type="term" value="C:plasma membrane"/>
    <property type="evidence" value="ECO:0007669"/>
    <property type="project" value="UniProtKB-SubCell"/>
</dbReference>
<evidence type="ECO:0000256" key="3">
    <source>
        <dbReference type="ARBA" id="ARBA00022729"/>
    </source>
</evidence>
<keyword evidence="12" id="KW-1185">Reference proteome</keyword>
<organism evidence="11 12">
    <name type="scientific">Mugilogobius chulae</name>
    <name type="common">yellowstripe goby</name>
    <dbReference type="NCBI Taxonomy" id="88201"/>
    <lineage>
        <taxon>Eukaryota</taxon>
        <taxon>Metazoa</taxon>
        <taxon>Chordata</taxon>
        <taxon>Craniata</taxon>
        <taxon>Vertebrata</taxon>
        <taxon>Euteleostomi</taxon>
        <taxon>Actinopterygii</taxon>
        <taxon>Neopterygii</taxon>
        <taxon>Teleostei</taxon>
        <taxon>Neoteleostei</taxon>
        <taxon>Acanthomorphata</taxon>
        <taxon>Gobiaria</taxon>
        <taxon>Gobiiformes</taxon>
        <taxon>Gobioidei</taxon>
        <taxon>Gobiidae</taxon>
        <taxon>Gobionellinae</taxon>
        <taxon>Mugilogobius</taxon>
    </lineage>
</organism>
<evidence type="ECO:0000256" key="7">
    <source>
        <dbReference type="ARBA" id="ARBA00023180"/>
    </source>
</evidence>
<dbReference type="InterPro" id="IPR052051">
    <property type="entry name" value="TCR_complex_component"/>
</dbReference>
<dbReference type="InterPro" id="IPR036179">
    <property type="entry name" value="Ig-like_dom_sf"/>
</dbReference>
<evidence type="ECO:0000256" key="5">
    <source>
        <dbReference type="ARBA" id="ARBA00023136"/>
    </source>
</evidence>
<dbReference type="Gene3D" id="2.60.40.10">
    <property type="entry name" value="Immunoglobulins"/>
    <property type="match status" value="2"/>
</dbReference>
<keyword evidence="9" id="KW-1133">Transmembrane helix</keyword>
<dbReference type="InterPro" id="IPR013106">
    <property type="entry name" value="Ig_V-set"/>
</dbReference>
<evidence type="ECO:0000256" key="9">
    <source>
        <dbReference type="SAM" id="Phobius"/>
    </source>
</evidence>
<keyword evidence="9" id="KW-0812">Transmembrane</keyword>
<feature type="compositionally biased region" description="Polar residues" evidence="8">
    <location>
        <begin position="128"/>
        <end position="144"/>
    </location>
</feature>
<dbReference type="GO" id="GO:0002376">
    <property type="term" value="P:immune system process"/>
    <property type="evidence" value="ECO:0007669"/>
    <property type="project" value="UniProtKB-KW"/>
</dbReference>
<feature type="transmembrane region" description="Helical" evidence="9">
    <location>
        <begin position="244"/>
        <end position="269"/>
    </location>
</feature>
<feature type="domain" description="Ig-like" evidence="10">
    <location>
        <begin position="21"/>
        <end position="107"/>
    </location>
</feature>
<protein>
    <recommendedName>
        <fullName evidence="10">Ig-like domain-containing protein</fullName>
    </recommendedName>
</protein>
<dbReference type="CDD" id="cd00099">
    <property type="entry name" value="IgV"/>
    <property type="match status" value="1"/>
</dbReference>
<keyword evidence="6" id="KW-1015">Disulfide bond</keyword>
<evidence type="ECO:0000256" key="6">
    <source>
        <dbReference type="ARBA" id="ARBA00023157"/>
    </source>
</evidence>
<proteinExistence type="predicted"/>
<evidence type="ECO:0000256" key="1">
    <source>
        <dbReference type="ARBA" id="ARBA00004236"/>
    </source>
</evidence>
<dbReference type="EMBL" id="JBBPFD010000012">
    <property type="protein sequence ID" value="KAK7904647.1"/>
    <property type="molecule type" value="Genomic_DNA"/>
</dbReference>
<reference evidence="12" key="1">
    <citation type="submission" date="2024-04" db="EMBL/GenBank/DDBJ databases">
        <title>Salinicola lusitanus LLJ914,a marine bacterium isolated from the Okinawa Trough.</title>
        <authorList>
            <person name="Li J."/>
        </authorList>
    </citation>
    <scope>NUCLEOTIDE SEQUENCE [LARGE SCALE GENOMIC DNA]</scope>
</reference>
<keyword evidence="4" id="KW-0391">Immunity</keyword>
<evidence type="ECO:0000256" key="2">
    <source>
        <dbReference type="ARBA" id="ARBA00022475"/>
    </source>
</evidence>
<dbReference type="AlphaFoldDB" id="A0AAW0NXX9"/>
<dbReference type="SMART" id="SM00406">
    <property type="entry name" value="IGv"/>
    <property type="match status" value="2"/>
</dbReference>
<keyword evidence="3" id="KW-0732">Signal</keyword>
<dbReference type="InterPro" id="IPR013783">
    <property type="entry name" value="Ig-like_fold"/>
</dbReference>
<evidence type="ECO:0000313" key="12">
    <source>
        <dbReference type="Proteomes" id="UP001460270"/>
    </source>
</evidence>
<dbReference type="PANTHER" id="PTHR19433">
    <property type="entry name" value="T-CELL RECEPTOR ALPHA CHAIN V REGION-RELATED"/>
    <property type="match status" value="1"/>
</dbReference>
<dbReference type="Pfam" id="PF07686">
    <property type="entry name" value="V-set"/>
    <property type="match status" value="2"/>
</dbReference>
<dbReference type="PANTHER" id="PTHR19433:SF127">
    <property type="entry name" value="NITR9"/>
    <property type="match status" value="1"/>
</dbReference>
<feature type="region of interest" description="Disordered" evidence="8">
    <location>
        <begin position="122"/>
        <end position="144"/>
    </location>
</feature>
<sequence>MATVTSSAVIQDVGVSSVPVGGSVTLHCFYNSTQVASHYSWYRQTLGGSPMVLSTTYKFDKPPKMLVWLEKHPRFAVQRQEGENHLHISHVEAQDAAVYFCGSSHNNVVEFGQGIFLNVEDPKESRPETVTQEPALASTNPGSSVTLDCSVRPGQCTEEHSVFWFKHDSALGLLHTNDGPQCEHRGSGSEARTCTYHLQKPNVSRSDAGTYYCAVASCGHVMFGNGTVLQVNEEDGDPDVHIQVLVMLSLIRMGILLVLFSVCLVTYCIRTS</sequence>
<dbReference type="GO" id="GO:0009617">
    <property type="term" value="P:response to bacterium"/>
    <property type="evidence" value="ECO:0007669"/>
    <property type="project" value="TreeGrafter"/>
</dbReference>
<gene>
    <name evidence="11" type="ORF">WMY93_017254</name>
</gene>
<name>A0AAW0NXX9_9GOBI</name>
<evidence type="ECO:0000256" key="8">
    <source>
        <dbReference type="SAM" id="MobiDB-lite"/>
    </source>
</evidence>
<dbReference type="PROSITE" id="PS50835">
    <property type="entry name" value="IG_LIKE"/>
    <property type="match status" value="2"/>
</dbReference>
<dbReference type="InterPro" id="IPR007110">
    <property type="entry name" value="Ig-like_dom"/>
</dbReference>